<dbReference type="GO" id="GO:0016747">
    <property type="term" value="F:acyltransferase activity, transferring groups other than amino-acyl groups"/>
    <property type="evidence" value="ECO:0007669"/>
    <property type="project" value="InterPro"/>
</dbReference>
<dbReference type="InterPro" id="IPR000182">
    <property type="entry name" value="GNAT_dom"/>
</dbReference>
<keyword evidence="1" id="KW-0808">Transferase</keyword>
<dbReference type="CDD" id="cd04301">
    <property type="entry name" value="NAT_SF"/>
    <property type="match status" value="1"/>
</dbReference>
<evidence type="ECO:0000256" key="1">
    <source>
        <dbReference type="ARBA" id="ARBA00022679"/>
    </source>
</evidence>
<keyword evidence="2" id="KW-0012">Acyltransferase</keyword>
<comment type="caution">
    <text evidence="4">The sequence shown here is derived from an EMBL/GenBank/DDBJ whole genome shotgun (WGS) entry which is preliminary data.</text>
</comment>
<dbReference type="AlphaFoldDB" id="A0A917F1M6"/>
<reference evidence="4" key="2">
    <citation type="submission" date="2020-09" db="EMBL/GenBank/DDBJ databases">
        <authorList>
            <person name="Sun Q."/>
            <person name="Zhou Y."/>
        </authorList>
    </citation>
    <scope>NUCLEOTIDE SEQUENCE</scope>
    <source>
        <strain evidence="4">CGMCC 1.12160</strain>
    </source>
</reference>
<dbReference type="Gene3D" id="3.40.630.30">
    <property type="match status" value="1"/>
</dbReference>
<sequence length="170" mass="18912">MSEATAYTVRTPQMEDVEGFAQLHVRVWQETYRGMMDDEALDAMTVESFRPMWYSVAKAYAQEAVPDDGRAIKLALLGEEPAGFAMAGPAREAEAPSERQLWSLNVAPEHQGSGIAQRLLEEVLGEGPAYLWVARGNARAIRFYERNGFALDGTSDLRPDGMTELRMVRA</sequence>
<evidence type="ECO:0000256" key="2">
    <source>
        <dbReference type="ARBA" id="ARBA00023315"/>
    </source>
</evidence>
<feature type="domain" description="N-acetyltransferase" evidence="3">
    <location>
        <begin position="23"/>
        <end position="170"/>
    </location>
</feature>
<dbReference type="RefSeq" id="WP_188428150.1">
    <property type="nucleotide sequence ID" value="NZ_BAABKH010000010.1"/>
</dbReference>
<keyword evidence="5" id="KW-1185">Reference proteome</keyword>
<gene>
    <name evidence="4" type="ORF">GCM10011366_06450</name>
</gene>
<evidence type="ECO:0000259" key="3">
    <source>
        <dbReference type="PROSITE" id="PS51186"/>
    </source>
</evidence>
<dbReference type="PROSITE" id="PS51186">
    <property type="entry name" value="GNAT"/>
    <property type="match status" value="1"/>
</dbReference>
<dbReference type="InterPro" id="IPR016181">
    <property type="entry name" value="Acyl_CoA_acyltransferase"/>
</dbReference>
<organism evidence="4 5">
    <name type="scientific">Ornithinimicrobium tianjinense</name>
    <dbReference type="NCBI Taxonomy" id="1195761"/>
    <lineage>
        <taxon>Bacteria</taxon>
        <taxon>Bacillati</taxon>
        <taxon>Actinomycetota</taxon>
        <taxon>Actinomycetes</taxon>
        <taxon>Micrococcales</taxon>
        <taxon>Ornithinimicrobiaceae</taxon>
        <taxon>Ornithinimicrobium</taxon>
    </lineage>
</organism>
<dbReference type="Pfam" id="PF00583">
    <property type="entry name" value="Acetyltransf_1"/>
    <property type="match status" value="1"/>
</dbReference>
<dbReference type="PANTHER" id="PTHR43420">
    <property type="entry name" value="ACETYLTRANSFERASE"/>
    <property type="match status" value="1"/>
</dbReference>
<accession>A0A917F1M6</accession>
<reference evidence="4" key="1">
    <citation type="journal article" date="2014" name="Int. J. Syst. Evol. Microbiol.">
        <title>Complete genome sequence of Corynebacterium casei LMG S-19264T (=DSM 44701T), isolated from a smear-ripened cheese.</title>
        <authorList>
            <consortium name="US DOE Joint Genome Institute (JGI-PGF)"/>
            <person name="Walter F."/>
            <person name="Albersmeier A."/>
            <person name="Kalinowski J."/>
            <person name="Ruckert C."/>
        </authorList>
    </citation>
    <scope>NUCLEOTIDE SEQUENCE</scope>
    <source>
        <strain evidence="4">CGMCC 1.12160</strain>
    </source>
</reference>
<dbReference type="EMBL" id="BMEM01000001">
    <property type="protein sequence ID" value="GGF41471.1"/>
    <property type="molecule type" value="Genomic_DNA"/>
</dbReference>
<proteinExistence type="predicted"/>
<dbReference type="SUPFAM" id="SSF55729">
    <property type="entry name" value="Acyl-CoA N-acyltransferases (Nat)"/>
    <property type="match status" value="1"/>
</dbReference>
<protein>
    <submittedName>
        <fullName evidence="4">N-acetyltransferase</fullName>
    </submittedName>
</protein>
<evidence type="ECO:0000313" key="4">
    <source>
        <dbReference type="EMBL" id="GGF41471.1"/>
    </source>
</evidence>
<evidence type="ECO:0000313" key="5">
    <source>
        <dbReference type="Proteomes" id="UP000605670"/>
    </source>
</evidence>
<dbReference type="InterPro" id="IPR050680">
    <property type="entry name" value="YpeA/RimI_acetyltransf"/>
</dbReference>
<dbReference type="Proteomes" id="UP000605670">
    <property type="component" value="Unassembled WGS sequence"/>
</dbReference>
<dbReference type="PANTHER" id="PTHR43420:SF12">
    <property type="entry name" value="N-ACETYLTRANSFERASE DOMAIN-CONTAINING PROTEIN"/>
    <property type="match status" value="1"/>
</dbReference>
<name>A0A917F1M6_9MICO</name>